<protein>
    <submittedName>
        <fullName evidence="1">Uncharacterized protein</fullName>
    </submittedName>
</protein>
<dbReference type="AlphaFoldDB" id="A0A7S3J200"/>
<gene>
    <name evidence="1" type="ORF">EHAR0213_LOCUS2445</name>
</gene>
<organism evidence="1">
    <name type="scientific">Euplotes harpa</name>
    <dbReference type="NCBI Taxonomy" id="151035"/>
    <lineage>
        <taxon>Eukaryota</taxon>
        <taxon>Sar</taxon>
        <taxon>Alveolata</taxon>
        <taxon>Ciliophora</taxon>
        <taxon>Intramacronucleata</taxon>
        <taxon>Spirotrichea</taxon>
        <taxon>Hypotrichia</taxon>
        <taxon>Euplotida</taxon>
        <taxon>Euplotidae</taxon>
        <taxon>Euplotes</taxon>
    </lineage>
</organism>
<sequence length="132" mass="15062">MHRKGVYFHKSIKNSVNYLNKKVVNNLACVVTNSNNISNSTKDSNLSEIKTAQISSKTKQSSNRKKVTKRNAYIPNKLKTHKLEDRINSLINYQETGSKNSKNGNPNLKLFSKLKTIGIDHSRLQKTLKLYK</sequence>
<evidence type="ECO:0000313" key="1">
    <source>
        <dbReference type="EMBL" id="CAE0343538.1"/>
    </source>
</evidence>
<dbReference type="EMBL" id="HBII01005474">
    <property type="protein sequence ID" value="CAE0343538.1"/>
    <property type="molecule type" value="Transcribed_RNA"/>
</dbReference>
<proteinExistence type="predicted"/>
<name>A0A7S3J200_9SPIT</name>
<reference evidence="1" key="1">
    <citation type="submission" date="2021-01" db="EMBL/GenBank/DDBJ databases">
        <authorList>
            <person name="Corre E."/>
            <person name="Pelletier E."/>
            <person name="Niang G."/>
            <person name="Scheremetjew M."/>
            <person name="Finn R."/>
            <person name="Kale V."/>
            <person name="Holt S."/>
            <person name="Cochrane G."/>
            <person name="Meng A."/>
            <person name="Brown T."/>
            <person name="Cohen L."/>
        </authorList>
    </citation>
    <scope>NUCLEOTIDE SEQUENCE</scope>
    <source>
        <strain evidence="1">FSP1.4</strain>
    </source>
</reference>
<accession>A0A7S3J200</accession>